<keyword evidence="2" id="KW-1185">Reference proteome</keyword>
<evidence type="ECO:0000313" key="2">
    <source>
        <dbReference type="Proteomes" id="UP000595254"/>
    </source>
</evidence>
<sequence>MTKHIVGFYFAGGKELTHEVEGNEDTTQLISNIQKHRFYNMVKDDTHYVVDTEKAAYFSVAEVNE</sequence>
<evidence type="ECO:0000313" key="1">
    <source>
        <dbReference type="EMBL" id="QQT00373.1"/>
    </source>
</evidence>
<protein>
    <submittedName>
        <fullName evidence="1">Uncharacterized protein</fullName>
    </submittedName>
</protein>
<dbReference type="Proteomes" id="UP000595254">
    <property type="component" value="Chromosome"/>
</dbReference>
<dbReference type="EMBL" id="CP068053">
    <property type="protein sequence ID" value="QQT00373.1"/>
    <property type="molecule type" value="Genomic_DNA"/>
</dbReference>
<dbReference type="AlphaFoldDB" id="A0A974S0H6"/>
<dbReference type="RefSeq" id="WP_040376125.1">
    <property type="nucleotide sequence ID" value="NZ_CP068053.1"/>
</dbReference>
<accession>A0A974S0H6</accession>
<dbReference type="KEGG" id="ppsr:I6J18_22885"/>
<gene>
    <name evidence="1" type="ORF">I6J18_22885</name>
</gene>
<organism evidence="1 2">
    <name type="scientific">Peribacillus psychrosaccharolyticus</name>
    <name type="common">Bacillus psychrosaccharolyticus</name>
    <dbReference type="NCBI Taxonomy" id="1407"/>
    <lineage>
        <taxon>Bacteria</taxon>
        <taxon>Bacillati</taxon>
        <taxon>Bacillota</taxon>
        <taxon>Bacilli</taxon>
        <taxon>Bacillales</taxon>
        <taxon>Bacillaceae</taxon>
        <taxon>Peribacillus</taxon>
    </lineage>
</organism>
<name>A0A974S0H6_PERPY</name>
<proteinExistence type="predicted"/>
<reference evidence="1 2" key="1">
    <citation type="submission" date="2021-01" db="EMBL/GenBank/DDBJ databases">
        <title>FDA dAtabase for Regulatory Grade micrObial Sequences (FDA-ARGOS): Supporting development and validation of Infectious Disease Dx tests.</title>
        <authorList>
            <person name="Nelson B."/>
            <person name="Plummer A."/>
            <person name="Tallon L."/>
            <person name="Sadzewicz L."/>
            <person name="Zhao X."/>
            <person name="Boylan J."/>
            <person name="Ott S."/>
            <person name="Bowen H."/>
            <person name="Vavikolanu K."/>
            <person name="Mehta A."/>
            <person name="Aluvathingal J."/>
            <person name="Nadendla S."/>
            <person name="Myers T."/>
            <person name="Yan Y."/>
            <person name="Sichtig H."/>
        </authorList>
    </citation>
    <scope>NUCLEOTIDE SEQUENCE [LARGE SCALE GENOMIC DNA]</scope>
    <source>
        <strain evidence="1 2">FDAARGOS_1161</strain>
    </source>
</reference>